<sequence>MDKALTPEYLDWYAKLVELPSSLTDKIRLILYRAYTEETGLDPWINSESPQIEKTNNHLSQNCVIKISKFPEEKSIIHEAVHKRFPFLSYTNSNAWHRDVFKYTNSEAKCPICKEIHTRYCIWGDWSDLGKDDHYYLNCSFRIDQKKIIIAIQSLPEIQVSISNKTRLYQPEASLRQYAIEHKMDPEKFSVITETEKKRWAMGCFPADLERDIRCYQGGIKRKEDPRKYHKFLTDRERLVGEELLRRGILKSGLKNKISSIDHASVSSISTPDLKIKVSISPALKPITEKALLEKQNNPIHNHAYFRNKTLLQYSDLYKLFISEKFDRYGIIEGSLCPVCKLDHDDGKSVKGRYEAGSYFIICGKREIEITA</sequence>
<organism evidence="1 2">
    <name type="scientific">Diversispora epigaea</name>
    <dbReference type="NCBI Taxonomy" id="1348612"/>
    <lineage>
        <taxon>Eukaryota</taxon>
        <taxon>Fungi</taxon>
        <taxon>Fungi incertae sedis</taxon>
        <taxon>Mucoromycota</taxon>
        <taxon>Glomeromycotina</taxon>
        <taxon>Glomeromycetes</taxon>
        <taxon>Diversisporales</taxon>
        <taxon>Diversisporaceae</taxon>
        <taxon>Diversispora</taxon>
    </lineage>
</organism>
<evidence type="ECO:0000313" key="1">
    <source>
        <dbReference type="EMBL" id="RHZ77553.1"/>
    </source>
</evidence>
<dbReference type="AlphaFoldDB" id="A0A397IXF7"/>
<comment type="caution">
    <text evidence="1">The sequence shown here is derived from an EMBL/GenBank/DDBJ whole genome shotgun (WGS) entry which is preliminary data.</text>
</comment>
<reference evidence="1 2" key="1">
    <citation type="submission" date="2018-08" db="EMBL/GenBank/DDBJ databases">
        <title>Genome and evolution of the arbuscular mycorrhizal fungus Diversispora epigaea (formerly Glomus versiforme) and its bacterial endosymbionts.</title>
        <authorList>
            <person name="Sun X."/>
            <person name="Fei Z."/>
            <person name="Harrison M."/>
        </authorList>
    </citation>
    <scope>NUCLEOTIDE SEQUENCE [LARGE SCALE GENOMIC DNA]</scope>
    <source>
        <strain evidence="1 2">IT104</strain>
    </source>
</reference>
<gene>
    <name evidence="1" type="ORF">Glove_176g9</name>
</gene>
<name>A0A397IXF7_9GLOM</name>
<dbReference type="OrthoDB" id="2354161at2759"/>
<proteinExistence type="predicted"/>
<protein>
    <submittedName>
        <fullName evidence="1">Uncharacterized protein</fullName>
    </submittedName>
</protein>
<dbReference type="EMBL" id="PQFF01000166">
    <property type="protein sequence ID" value="RHZ77553.1"/>
    <property type="molecule type" value="Genomic_DNA"/>
</dbReference>
<keyword evidence="2" id="KW-1185">Reference proteome</keyword>
<evidence type="ECO:0000313" key="2">
    <source>
        <dbReference type="Proteomes" id="UP000266861"/>
    </source>
</evidence>
<accession>A0A397IXF7</accession>
<dbReference type="Proteomes" id="UP000266861">
    <property type="component" value="Unassembled WGS sequence"/>
</dbReference>